<dbReference type="AlphaFoldDB" id="A0A7J7CFZ0"/>
<dbReference type="InParanoid" id="A0A7J7CFZ0"/>
<comment type="caution">
    <text evidence="6">The sequence shown here is derived from an EMBL/GenBank/DDBJ whole genome shotgun (WGS) entry which is preliminary data.</text>
</comment>
<dbReference type="GO" id="GO:0009736">
    <property type="term" value="P:cytokinin-activated signaling pathway"/>
    <property type="evidence" value="ECO:0007669"/>
    <property type="project" value="InterPro"/>
</dbReference>
<keyword evidence="3" id="KW-0804">Transcription</keyword>
<dbReference type="GO" id="GO:0000160">
    <property type="term" value="P:phosphorelay signal transduction system"/>
    <property type="evidence" value="ECO:0007669"/>
    <property type="project" value="UniProtKB-KW"/>
</dbReference>
<reference evidence="6 7" key="1">
    <citation type="journal article" date="2020" name="Nat. Commun.">
        <title>Genome of Tripterygium wilfordii and identification of cytochrome P450 involved in triptolide biosynthesis.</title>
        <authorList>
            <person name="Tu L."/>
            <person name="Su P."/>
            <person name="Zhang Z."/>
            <person name="Gao L."/>
            <person name="Wang J."/>
            <person name="Hu T."/>
            <person name="Zhou J."/>
            <person name="Zhang Y."/>
            <person name="Zhao Y."/>
            <person name="Liu Y."/>
            <person name="Song Y."/>
            <person name="Tong Y."/>
            <person name="Lu Y."/>
            <person name="Yang J."/>
            <person name="Xu C."/>
            <person name="Jia M."/>
            <person name="Peters R.J."/>
            <person name="Huang L."/>
            <person name="Gao W."/>
        </authorList>
    </citation>
    <scope>NUCLEOTIDE SEQUENCE [LARGE SCALE GENOMIC DNA]</scope>
    <source>
        <strain evidence="7">cv. XIE 37</strain>
        <tissue evidence="6">Leaf</tissue>
    </source>
</reference>
<evidence type="ECO:0000256" key="1">
    <source>
        <dbReference type="ARBA" id="ARBA00023012"/>
    </source>
</evidence>
<dbReference type="InterPro" id="IPR001789">
    <property type="entry name" value="Sig_transdc_resp-reg_receiver"/>
</dbReference>
<dbReference type="SUPFAM" id="SSF52172">
    <property type="entry name" value="CheY-like"/>
    <property type="match status" value="1"/>
</dbReference>
<protein>
    <submittedName>
        <fullName evidence="6">Two-component response regulator ARR14-like</fullName>
    </submittedName>
</protein>
<dbReference type="Proteomes" id="UP000593562">
    <property type="component" value="Unassembled WGS sequence"/>
</dbReference>
<evidence type="ECO:0000259" key="5">
    <source>
        <dbReference type="PROSITE" id="PS50110"/>
    </source>
</evidence>
<gene>
    <name evidence="6" type="ORF">HS088_TW17G00536</name>
</gene>
<dbReference type="InterPro" id="IPR011006">
    <property type="entry name" value="CheY-like_superfamily"/>
</dbReference>
<dbReference type="EMBL" id="JAAARO010000017">
    <property type="protein sequence ID" value="KAF5733002.1"/>
    <property type="molecule type" value="Genomic_DNA"/>
</dbReference>
<organism evidence="6 7">
    <name type="scientific">Tripterygium wilfordii</name>
    <name type="common">Thunder God vine</name>
    <dbReference type="NCBI Taxonomy" id="458696"/>
    <lineage>
        <taxon>Eukaryota</taxon>
        <taxon>Viridiplantae</taxon>
        <taxon>Streptophyta</taxon>
        <taxon>Embryophyta</taxon>
        <taxon>Tracheophyta</taxon>
        <taxon>Spermatophyta</taxon>
        <taxon>Magnoliopsida</taxon>
        <taxon>eudicotyledons</taxon>
        <taxon>Gunneridae</taxon>
        <taxon>Pentapetalae</taxon>
        <taxon>rosids</taxon>
        <taxon>fabids</taxon>
        <taxon>Celastrales</taxon>
        <taxon>Celastraceae</taxon>
        <taxon>Tripterygium</taxon>
    </lineage>
</organism>
<sequence length="124" mass="14144">MKREEPISVEITEEDDASSPVGVRVLLVESNFTCLAILSKILRAFGYKVITARRAADALSIVRAKENELDLILTETQLPDMDKDNFSRNNHHQCDFSRHQCLHHNHKKKKSWGVKAGKLMSCLR</sequence>
<dbReference type="Gene3D" id="3.40.50.2300">
    <property type="match status" value="1"/>
</dbReference>
<name>A0A7J7CFZ0_TRIWF</name>
<proteinExistence type="predicted"/>
<evidence type="ECO:0000313" key="6">
    <source>
        <dbReference type="EMBL" id="KAF5733002.1"/>
    </source>
</evidence>
<evidence type="ECO:0000313" key="7">
    <source>
        <dbReference type="Proteomes" id="UP000593562"/>
    </source>
</evidence>
<feature type="domain" description="Response regulatory" evidence="5">
    <location>
        <begin position="24"/>
        <end position="124"/>
    </location>
</feature>
<comment type="caution">
    <text evidence="4">Lacks conserved residue(s) required for the propagation of feature annotation.</text>
</comment>
<dbReference type="PANTHER" id="PTHR43874:SF58">
    <property type="entry name" value="TWO-COMPONENT RESPONSE REGULATOR-LIKE APRR8-RELATED"/>
    <property type="match status" value="1"/>
</dbReference>
<keyword evidence="1" id="KW-0902">Two-component regulatory system</keyword>
<dbReference type="InterPro" id="IPR045279">
    <property type="entry name" value="ARR-like"/>
</dbReference>
<dbReference type="PANTHER" id="PTHR43874">
    <property type="entry name" value="TWO-COMPONENT RESPONSE REGULATOR"/>
    <property type="match status" value="1"/>
</dbReference>
<evidence type="ECO:0000256" key="3">
    <source>
        <dbReference type="ARBA" id="ARBA00023163"/>
    </source>
</evidence>
<keyword evidence="7" id="KW-1185">Reference proteome</keyword>
<keyword evidence="2" id="KW-0805">Transcription regulation</keyword>
<evidence type="ECO:0000256" key="4">
    <source>
        <dbReference type="PROSITE-ProRule" id="PRU00169"/>
    </source>
</evidence>
<accession>A0A7J7CFZ0</accession>
<dbReference type="PROSITE" id="PS50110">
    <property type="entry name" value="RESPONSE_REGULATORY"/>
    <property type="match status" value="1"/>
</dbReference>
<evidence type="ECO:0000256" key="2">
    <source>
        <dbReference type="ARBA" id="ARBA00023015"/>
    </source>
</evidence>